<keyword evidence="4 5" id="KW-0472">Membrane</keyword>
<evidence type="ECO:0000256" key="2">
    <source>
        <dbReference type="ARBA" id="ARBA00022692"/>
    </source>
</evidence>
<evidence type="ECO:0000259" key="6">
    <source>
        <dbReference type="PROSITE" id="PS50850"/>
    </source>
</evidence>
<evidence type="ECO:0000256" key="1">
    <source>
        <dbReference type="ARBA" id="ARBA00004141"/>
    </source>
</evidence>
<feature type="transmembrane region" description="Helical" evidence="5">
    <location>
        <begin position="345"/>
        <end position="363"/>
    </location>
</feature>
<dbReference type="InterPro" id="IPR036259">
    <property type="entry name" value="MFS_trans_sf"/>
</dbReference>
<name>A0A6A6A1H0_9PLEO</name>
<reference evidence="7" key="1">
    <citation type="journal article" date="2020" name="Stud. Mycol.">
        <title>101 Dothideomycetes genomes: a test case for predicting lifestyles and emergence of pathogens.</title>
        <authorList>
            <person name="Haridas S."/>
            <person name="Albert R."/>
            <person name="Binder M."/>
            <person name="Bloem J."/>
            <person name="Labutti K."/>
            <person name="Salamov A."/>
            <person name="Andreopoulos B."/>
            <person name="Baker S."/>
            <person name="Barry K."/>
            <person name="Bills G."/>
            <person name="Bluhm B."/>
            <person name="Cannon C."/>
            <person name="Castanera R."/>
            <person name="Culley D."/>
            <person name="Daum C."/>
            <person name="Ezra D."/>
            <person name="Gonzalez J."/>
            <person name="Henrissat B."/>
            <person name="Kuo A."/>
            <person name="Liang C."/>
            <person name="Lipzen A."/>
            <person name="Lutzoni F."/>
            <person name="Magnuson J."/>
            <person name="Mondo S."/>
            <person name="Nolan M."/>
            <person name="Ohm R."/>
            <person name="Pangilinan J."/>
            <person name="Park H.-J."/>
            <person name="Ramirez L."/>
            <person name="Alfaro M."/>
            <person name="Sun H."/>
            <person name="Tritt A."/>
            <person name="Yoshinaga Y."/>
            <person name="Zwiers L.-H."/>
            <person name="Turgeon B."/>
            <person name="Goodwin S."/>
            <person name="Spatafora J."/>
            <person name="Crous P."/>
            <person name="Grigoriev I."/>
        </authorList>
    </citation>
    <scope>NUCLEOTIDE SEQUENCE</scope>
    <source>
        <strain evidence="7">CBS 119687</strain>
    </source>
</reference>
<dbReference type="GO" id="GO:0005886">
    <property type="term" value="C:plasma membrane"/>
    <property type="evidence" value="ECO:0007669"/>
    <property type="project" value="TreeGrafter"/>
</dbReference>
<proteinExistence type="predicted"/>
<protein>
    <submittedName>
        <fullName evidence="7">Carboxylic acid transport protein</fullName>
    </submittedName>
</protein>
<dbReference type="Pfam" id="PF07690">
    <property type="entry name" value="MFS_1"/>
    <property type="match status" value="1"/>
</dbReference>
<feature type="transmembrane region" description="Helical" evidence="5">
    <location>
        <begin position="224"/>
        <end position="243"/>
    </location>
</feature>
<feature type="transmembrane region" description="Helical" evidence="5">
    <location>
        <begin position="442"/>
        <end position="464"/>
    </location>
</feature>
<dbReference type="GeneID" id="54404845"/>
<dbReference type="EMBL" id="ML977519">
    <property type="protein sequence ID" value="KAF2124568.1"/>
    <property type="molecule type" value="Genomic_DNA"/>
</dbReference>
<dbReference type="FunFam" id="1.20.1250.20:FF:000395">
    <property type="entry name" value="Carboxylic acid transporter protein homolog"/>
    <property type="match status" value="1"/>
</dbReference>
<evidence type="ECO:0000256" key="3">
    <source>
        <dbReference type="ARBA" id="ARBA00022989"/>
    </source>
</evidence>
<dbReference type="PROSITE" id="PS50850">
    <property type="entry name" value="MFS"/>
    <property type="match status" value="1"/>
</dbReference>
<keyword evidence="2 5" id="KW-0812">Transmembrane</keyword>
<dbReference type="Gene3D" id="1.20.1250.20">
    <property type="entry name" value="MFS general substrate transporter like domains"/>
    <property type="match status" value="2"/>
</dbReference>
<evidence type="ECO:0000256" key="4">
    <source>
        <dbReference type="ARBA" id="ARBA00023136"/>
    </source>
</evidence>
<dbReference type="CDD" id="cd17316">
    <property type="entry name" value="MFS_SV2_like"/>
    <property type="match status" value="1"/>
</dbReference>
<accession>A0A6A6A1H0</accession>
<feature type="transmembrane region" description="Helical" evidence="5">
    <location>
        <begin position="137"/>
        <end position="160"/>
    </location>
</feature>
<evidence type="ECO:0000313" key="8">
    <source>
        <dbReference type="Proteomes" id="UP000799771"/>
    </source>
</evidence>
<dbReference type="InterPro" id="IPR020846">
    <property type="entry name" value="MFS_dom"/>
</dbReference>
<comment type="subcellular location">
    <subcellularLocation>
        <location evidence="1">Membrane</location>
        <topology evidence="1">Multi-pass membrane protein</topology>
    </subcellularLocation>
</comment>
<sequence length="518" mass="56683">MASTNRPADPLAKGTLATAKQSLRDLFTWDQRVVVRNDYGEEHCEWQKPAPLKNPFSLFAQLKLKDWLYFIVGFLAWTADAFDFHALSIQTTKLAAYYKQSNTNITTAITLTLLLRSVGAAFFGLAGDKFGRKWPMVINMMILGLLQVATIYAGTFQQFLAVRSLFGLFMGGVYGNAISMALENCPVDARGLMSGILQQGYSFGYVLAACANLGVGGETNTWKIVFWIGAGFSIAVGFLRILFPESQQFIEAKKAGHKAKAPGAFWMETKVMLAKEWKMCVYCIFLMTWFNFYSHTSQDSYTTFMKQSKHLSAAGSTRASILMKTGACVGGTILGYTSQWFGRRRTIICAAFMSAFMIPAWILPTTERGLSASGFMIQFFVQGAWGVIPIHLNELSPPAFRSSFVGITYQLGNMISSPSAQIVNALAESHQIRTHDGKLSPAYGPVMGIATAIIAMGIACTTAVGPEKKGRHFETSAPIGAGEVAKDIEQGSIHSEKDGVRAIEVHETAPKSNNVEKV</sequence>
<organism evidence="7 8">
    <name type="scientific">Dothidotthia symphoricarpi CBS 119687</name>
    <dbReference type="NCBI Taxonomy" id="1392245"/>
    <lineage>
        <taxon>Eukaryota</taxon>
        <taxon>Fungi</taxon>
        <taxon>Dikarya</taxon>
        <taxon>Ascomycota</taxon>
        <taxon>Pezizomycotina</taxon>
        <taxon>Dothideomycetes</taxon>
        <taxon>Pleosporomycetidae</taxon>
        <taxon>Pleosporales</taxon>
        <taxon>Dothidotthiaceae</taxon>
        <taxon>Dothidotthia</taxon>
    </lineage>
</organism>
<evidence type="ECO:0000313" key="7">
    <source>
        <dbReference type="EMBL" id="KAF2124568.1"/>
    </source>
</evidence>
<dbReference type="SUPFAM" id="SSF103473">
    <property type="entry name" value="MFS general substrate transporter"/>
    <property type="match status" value="1"/>
</dbReference>
<dbReference type="GO" id="GO:0046943">
    <property type="term" value="F:carboxylic acid transmembrane transporter activity"/>
    <property type="evidence" value="ECO:0007669"/>
    <property type="project" value="TreeGrafter"/>
</dbReference>
<feature type="transmembrane region" description="Helical" evidence="5">
    <location>
        <begin position="375"/>
        <end position="392"/>
    </location>
</feature>
<dbReference type="InterPro" id="IPR011701">
    <property type="entry name" value="MFS"/>
</dbReference>
<feature type="domain" description="Major facilitator superfamily (MFS) profile" evidence="6">
    <location>
        <begin position="69"/>
        <end position="469"/>
    </location>
</feature>
<dbReference type="Proteomes" id="UP000799771">
    <property type="component" value="Unassembled WGS sequence"/>
</dbReference>
<feature type="transmembrane region" description="Helical" evidence="5">
    <location>
        <begin position="105"/>
        <end position="125"/>
    </location>
</feature>
<feature type="transmembrane region" description="Helical" evidence="5">
    <location>
        <begin position="67"/>
        <end position="85"/>
    </location>
</feature>
<dbReference type="AlphaFoldDB" id="A0A6A6A1H0"/>
<dbReference type="OrthoDB" id="5296287at2759"/>
<feature type="transmembrane region" description="Helical" evidence="5">
    <location>
        <begin position="279"/>
        <end position="296"/>
    </location>
</feature>
<dbReference type="PANTHER" id="PTHR23508">
    <property type="entry name" value="CARBOXYLIC ACID TRANSPORTER PROTEIN HOMOLOG"/>
    <property type="match status" value="1"/>
</dbReference>
<keyword evidence="3 5" id="KW-1133">Transmembrane helix</keyword>
<gene>
    <name evidence="7" type="ORF">P153DRAFT_301888</name>
</gene>
<dbReference type="PANTHER" id="PTHR23508:SF9">
    <property type="entry name" value="CARBOXYLIC ACID TRANSPORT PROTEIN (AFU_ORTHOLOGUE AFUA_2G09450)"/>
    <property type="match status" value="1"/>
</dbReference>
<dbReference type="FunFam" id="1.20.1250.20:FF:000465">
    <property type="entry name" value="Carboxylic acid transporter protein homolog"/>
    <property type="match status" value="1"/>
</dbReference>
<evidence type="ECO:0000256" key="5">
    <source>
        <dbReference type="SAM" id="Phobius"/>
    </source>
</evidence>
<keyword evidence="8" id="KW-1185">Reference proteome</keyword>
<dbReference type="RefSeq" id="XP_033518961.1">
    <property type="nucleotide sequence ID" value="XM_033664413.1"/>
</dbReference>